<proteinExistence type="predicted"/>
<dbReference type="SUPFAM" id="SSF52540">
    <property type="entry name" value="P-loop containing nucleoside triphosphate hydrolases"/>
    <property type="match status" value="1"/>
</dbReference>
<sequence>MKILNKVSQCISAGYNNDAAFSYIHKVNHDEIKPVYRDFGHVDDILGSRIHNRNLQNVKPSEVFNFQKDSNNYQHNKVTSLLKLNDINRSANVKNRRTGKYKTLLTESKEEYHSNLTDTKSSDSHKTKKLPNAIIIGVKKCGTRALLEFLRVHPDVRATGPEPHFFDKHYEEGLEWYRQKMPLSNDAQITIEKTPSYFVTKEVARRVLNMSKDVKLIVVVRDPVTRAISDYAQVASKRKDLKPFEAMAFVDNSTTVVDTTWTVIKIGVYSKHMQKWLRYFPLEQFHFVSGENLIANPGEELEKVQQFLGLSTVVTNKNFVFNGSRGFPCIKKNLKSKRVHCLDGTKGRKHPHVNPIAIKRLRDFYRPFNAKFYQMVGKDFHWL</sequence>
<evidence type="ECO:0000256" key="1">
    <source>
        <dbReference type="ARBA" id="ARBA00022679"/>
    </source>
</evidence>
<evidence type="ECO:0000313" key="4">
    <source>
        <dbReference type="EMBL" id="KAJ8318973.1"/>
    </source>
</evidence>
<accession>A0ABQ9FTE3</accession>
<dbReference type="EMBL" id="JARBDR010000214">
    <property type="protein sequence ID" value="KAJ8318973.1"/>
    <property type="molecule type" value="Genomic_DNA"/>
</dbReference>
<comment type="caution">
    <text evidence="4">The sequence shown here is derived from an EMBL/GenBank/DDBJ whole genome shotgun (WGS) entry which is preliminary data.</text>
</comment>
<dbReference type="PANTHER" id="PTHR10605">
    <property type="entry name" value="HEPARAN SULFATE SULFOTRANSFERASE"/>
    <property type="match status" value="1"/>
</dbReference>
<dbReference type="InterPro" id="IPR027417">
    <property type="entry name" value="P-loop_NTPase"/>
</dbReference>
<protein>
    <recommendedName>
        <fullName evidence="3">Sulfotransferase domain-containing protein</fullName>
    </recommendedName>
</protein>
<evidence type="ECO:0000259" key="3">
    <source>
        <dbReference type="Pfam" id="PF00685"/>
    </source>
</evidence>
<reference evidence="4 5" key="1">
    <citation type="submission" date="2022-12" db="EMBL/GenBank/DDBJ databases">
        <title>Chromosome-level genome of Tegillarca granosa.</title>
        <authorList>
            <person name="Kim J."/>
        </authorList>
    </citation>
    <scope>NUCLEOTIDE SEQUENCE [LARGE SCALE GENOMIC DNA]</scope>
    <source>
        <strain evidence="4">Teg-2019</strain>
        <tissue evidence="4">Adductor muscle</tissue>
    </source>
</reference>
<dbReference type="Proteomes" id="UP001217089">
    <property type="component" value="Unassembled WGS sequence"/>
</dbReference>
<evidence type="ECO:0000313" key="5">
    <source>
        <dbReference type="Proteomes" id="UP001217089"/>
    </source>
</evidence>
<dbReference type="PANTHER" id="PTHR10605:SF72">
    <property type="entry name" value="HEPARAN SULFATE 3-O SULFOTRANSFERASE-B, ISOFORM A"/>
    <property type="match status" value="1"/>
</dbReference>
<keyword evidence="1" id="KW-0808">Transferase</keyword>
<organism evidence="4 5">
    <name type="scientific">Tegillarca granosa</name>
    <name type="common">Malaysian cockle</name>
    <name type="synonym">Anadara granosa</name>
    <dbReference type="NCBI Taxonomy" id="220873"/>
    <lineage>
        <taxon>Eukaryota</taxon>
        <taxon>Metazoa</taxon>
        <taxon>Spiralia</taxon>
        <taxon>Lophotrochozoa</taxon>
        <taxon>Mollusca</taxon>
        <taxon>Bivalvia</taxon>
        <taxon>Autobranchia</taxon>
        <taxon>Pteriomorphia</taxon>
        <taxon>Arcoida</taxon>
        <taxon>Arcoidea</taxon>
        <taxon>Arcidae</taxon>
        <taxon>Tegillarca</taxon>
    </lineage>
</organism>
<keyword evidence="5" id="KW-1185">Reference proteome</keyword>
<feature type="domain" description="Sulfotransferase" evidence="3">
    <location>
        <begin position="132"/>
        <end position="366"/>
    </location>
</feature>
<gene>
    <name evidence="4" type="ORF">KUTeg_004064</name>
</gene>
<dbReference type="Gene3D" id="3.40.50.300">
    <property type="entry name" value="P-loop containing nucleotide triphosphate hydrolases"/>
    <property type="match status" value="1"/>
</dbReference>
<keyword evidence="2" id="KW-0325">Glycoprotein</keyword>
<dbReference type="InterPro" id="IPR037359">
    <property type="entry name" value="NST/OST"/>
</dbReference>
<evidence type="ECO:0000256" key="2">
    <source>
        <dbReference type="ARBA" id="ARBA00023180"/>
    </source>
</evidence>
<dbReference type="InterPro" id="IPR000863">
    <property type="entry name" value="Sulfotransferase_dom"/>
</dbReference>
<dbReference type="Pfam" id="PF00685">
    <property type="entry name" value="Sulfotransfer_1"/>
    <property type="match status" value="1"/>
</dbReference>
<name>A0ABQ9FTE3_TEGGR</name>